<dbReference type="EMBL" id="SGPL01000053">
    <property type="protein sequence ID" value="THH19168.1"/>
    <property type="molecule type" value="Genomic_DNA"/>
</dbReference>
<dbReference type="OrthoDB" id="3263050at2759"/>
<protein>
    <recommendedName>
        <fullName evidence="3">F-box domain-containing protein</fullName>
    </recommendedName>
</protein>
<accession>A0A4S4M443</accession>
<name>A0A4S4M443_9AGAM</name>
<evidence type="ECO:0000313" key="2">
    <source>
        <dbReference type="Proteomes" id="UP000310158"/>
    </source>
</evidence>
<dbReference type="AlphaFoldDB" id="A0A4S4M443"/>
<dbReference type="Proteomes" id="UP000310158">
    <property type="component" value="Unassembled WGS sequence"/>
</dbReference>
<reference evidence="1 2" key="1">
    <citation type="submission" date="2019-02" db="EMBL/GenBank/DDBJ databases">
        <title>Genome sequencing of the rare red list fungi Bondarzewia mesenterica.</title>
        <authorList>
            <person name="Buettner E."/>
            <person name="Kellner H."/>
        </authorList>
    </citation>
    <scope>NUCLEOTIDE SEQUENCE [LARGE SCALE GENOMIC DNA]</scope>
    <source>
        <strain evidence="1 2">DSM 108281</strain>
    </source>
</reference>
<keyword evidence="2" id="KW-1185">Reference proteome</keyword>
<organism evidence="1 2">
    <name type="scientific">Bondarzewia mesenterica</name>
    <dbReference type="NCBI Taxonomy" id="1095465"/>
    <lineage>
        <taxon>Eukaryota</taxon>
        <taxon>Fungi</taxon>
        <taxon>Dikarya</taxon>
        <taxon>Basidiomycota</taxon>
        <taxon>Agaricomycotina</taxon>
        <taxon>Agaricomycetes</taxon>
        <taxon>Russulales</taxon>
        <taxon>Bondarzewiaceae</taxon>
        <taxon>Bondarzewia</taxon>
    </lineage>
</organism>
<proteinExistence type="predicted"/>
<evidence type="ECO:0000313" key="1">
    <source>
        <dbReference type="EMBL" id="THH19168.1"/>
    </source>
</evidence>
<gene>
    <name evidence="1" type="ORF">EW146_g1948</name>
</gene>
<evidence type="ECO:0008006" key="3">
    <source>
        <dbReference type="Google" id="ProtNLM"/>
    </source>
</evidence>
<comment type="caution">
    <text evidence="1">The sequence shown here is derived from an EMBL/GenBank/DDBJ whole genome shotgun (WGS) entry which is preliminary data.</text>
</comment>
<sequence>MSISTVSLGNVPQEVLEHIAFFAATADIIGPPTDLAPLLLVNRRHAGGLSIVSNPHLYARIFAAKFDVRPVVHRLGVESTTAPKLAAELRRRFALLGRIRTQIDCFVRPGHQPEEARRMHEMLWTAYVMMLENDGLNERQLREFAHIDAWLRDYWFDPNGASCATFAIRDNAWPPNTELSAVAMWLFWFLLRPDEYFGIDQTSFRNVTSILKIIALGAHKRCGCSPASAWGTARFIEIVLAHVLIRSAKGLYGYSSGTFRYPVCQPAWVDYLPELSLKHALTAFAEYPPLSPPPLATPAILSYLSLAQRPSFSLGAFQPTIPLPPSSVSLRVPMSEEWHSEWKRCLSLSGSKTVGEDLPSKAFRLGSMEGIWEGLFTASYTEFTAYAALLSGAPPPTLHKSVVAWHTQAWRLREYHLLALMLPEDEARVSNGDQYRPLSSGDPLRAYLPSGVKIRQGLESITIQEPGRDVNLIYDRARIDTPVDDEYAARVRDVLITGEGHSAWGQFNLIGRIRPSDGFVSLSKEYVDGDRGKWLYRGYLVGDHYGNLAGRWRDTLSPAAVAGYEGCFFMGRRR</sequence>